<evidence type="ECO:0000256" key="2">
    <source>
        <dbReference type="SAM" id="SignalP"/>
    </source>
</evidence>
<dbReference type="AlphaFoldDB" id="I7ZCI3"/>
<reference evidence="3 4" key="1">
    <citation type="journal article" date="2012" name="J. Bacteriol.">
        <title>Genome Sequence of n-Alkane-Degrading Hydrocarboniphaga effusa Strain AP103T (ATCC BAA-332T).</title>
        <authorList>
            <person name="Chang H.K."/>
            <person name="Zylstra G.J."/>
            <person name="Chae J.C."/>
        </authorList>
    </citation>
    <scope>NUCLEOTIDE SEQUENCE [LARGE SCALE GENOMIC DNA]</scope>
    <source>
        <strain evidence="3 4">AP103</strain>
    </source>
</reference>
<feature type="compositionally biased region" description="Polar residues" evidence="1">
    <location>
        <begin position="62"/>
        <end position="75"/>
    </location>
</feature>
<evidence type="ECO:0008006" key="5">
    <source>
        <dbReference type="Google" id="ProtNLM"/>
    </source>
</evidence>
<keyword evidence="2" id="KW-0732">Signal</keyword>
<evidence type="ECO:0000313" key="3">
    <source>
        <dbReference type="EMBL" id="EIT69569.1"/>
    </source>
</evidence>
<proteinExistence type="predicted"/>
<dbReference type="Proteomes" id="UP000003704">
    <property type="component" value="Unassembled WGS sequence"/>
</dbReference>
<evidence type="ECO:0000313" key="4">
    <source>
        <dbReference type="Proteomes" id="UP000003704"/>
    </source>
</evidence>
<evidence type="ECO:0000256" key="1">
    <source>
        <dbReference type="SAM" id="MobiDB-lite"/>
    </source>
</evidence>
<gene>
    <name evidence="3" type="ORF">WQQ_31510</name>
</gene>
<feature type="chain" id="PRO_5003712823" description="Secreted protein" evidence="2">
    <location>
        <begin position="24"/>
        <end position="117"/>
    </location>
</feature>
<organism evidence="3 4">
    <name type="scientific">Hydrocarboniphaga effusa AP103</name>
    <dbReference type="NCBI Taxonomy" id="1172194"/>
    <lineage>
        <taxon>Bacteria</taxon>
        <taxon>Pseudomonadati</taxon>
        <taxon>Pseudomonadota</taxon>
        <taxon>Gammaproteobacteria</taxon>
        <taxon>Nevskiales</taxon>
        <taxon>Nevskiaceae</taxon>
        <taxon>Hydrocarboniphaga</taxon>
    </lineage>
</organism>
<name>I7ZCI3_9GAMM</name>
<comment type="caution">
    <text evidence="3">The sequence shown here is derived from an EMBL/GenBank/DDBJ whole genome shotgun (WGS) entry which is preliminary data.</text>
</comment>
<accession>I7ZCI3</accession>
<protein>
    <recommendedName>
        <fullName evidence="5">Secreted protein</fullName>
    </recommendedName>
</protein>
<feature type="signal peptide" evidence="2">
    <location>
        <begin position="1"/>
        <end position="23"/>
    </location>
</feature>
<dbReference type="EMBL" id="AKGD01000002">
    <property type="protein sequence ID" value="EIT69569.1"/>
    <property type="molecule type" value="Genomic_DNA"/>
</dbReference>
<feature type="compositionally biased region" description="Basic and acidic residues" evidence="1">
    <location>
        <begin position="101"/>
        <end position="111"/>
    </location>
</feature>
<sequence length="117" mass="12248">MTFPASKLGLGVLGAVLSMQALAQTSAAIPPAAYGNRQAGQFGDRTAGAFGDIDQGHYGDTATGSFRQENYSRAQEGQVRPITARPLPATVSSPYITLNKPADEPAADSKPRAQKKK</sequence>
<feature type="region of interest" description="Disordered" evidence="1">
    <location>
        <begin position="35"/>
        <end position="117"/>
    </location>
</feature>
<keyword evidence="4" id="KW-1185">Reference proteome</keyword>